<evidence type="ECO:0000256" key="5">
    <source>
        <dbReference type="SAM" id="Coils"/>
    </source>
</evidence>
<dbReference type="Proteomes" id="UP000591131">
    <property type="component" value="Unassembled WGS sequence"/>
</dbReference>
<reference evidence="6 7" key="1">
    <citation type="submission" date="2020-04" db="EMBL/GenBank/DDBJ databases">
        <title>Perkinsus chesapeaki whole genome sequence.</title>
        <authorList>
            <person name="Bogema D.R."/>
        </authorList>
    </citation>
    <scope>NUCLEOTIDE SEQUENCE [LARGE SCALE GENOMIC DNA]</scope>
    <source>
        <strain evidence="6">ATCC PRA-425</strain>
    </source>
</reference>
<keyword evidence="5" id="KW-0175">Coiled coil</keyword>
<evidence type="ECO:0008006" key="8">
    <source>
        <dbReference type="Google" id="ProtNLM"/>
    </source>
</evidence>
<dbReference type="AlphaFoldDB" id="A0A7J6N084"/>
<dbReference type="Gene3D" id="6.10.280.10">
    <property type="entry name" value="Mediator complex, subunit Med21"/>
    <property type="match status" value="1"/>
</dbReference>
<accession>A0A7J6N084</accession>
<evidence type="ECO:0000313" key="7">
    <source>
        <dbReference type="Proteomes" id="UP000591131"/>
    </source>
</evidence>
<evidence type="ECO:0000256" key="3">
    <source>
        <dbReference type="ARBA" id="ARBA00023163"/>
    </source>
</evidence>
<evidence type="ECO:0000256" key="1">
    <source>
        <dbReference type="ARBA" id="ARBA00004123"/>
    </source>
</evidence>
<protein>
    <recommendedName>
        <fullName evidence="8">Mediator of RNA polymerase II transcription subunit 21</fullName>
    </recommendedName>
</protein>
<dbReference type="InterPro" id="IPR037212">
    <property type="entry name" value="Med7/Med21-like"/>
</dbReference>
<dbReference type="EMBL" id="JAAPAO010000020">
    <property type="protein sequence ID" value="KAF4677126.1"/>
    <property type="molecule type" value="Genomic_DNA"/>
</dbReference>
<sequence>MATPPAVVYTSPTPPKSVITAMQHQLMFLTERLHDAIIVGKTDIYSHSELDMLSLLTSWILPRAPSQTEQQTVNPAEYARDVAKALKSLKELAGRLPDNITDKEVEEECSRLGAEREQLLEELQTVEAEARDVKAKLDARISDIIPTSDDVK</sequence>
<keyword evidence="3" id="KW-0804">Transcription</keyword>
<keyword evidence="4" id="KW-0539">Nucleus</keyword>
<comment type="subcellular location">
    <subcellularLocation>
        <location evidence="1">Nucleus</location>
    </subcellularLocation>
</comment>
<evidence type="ECO:0000313" key="6">
    <source>
        <dbReference type="EMBL" id="KAF4677126.1"/>
    </source>
</evidence>
<dbReference type="SUPFAM" id="SSF140718">
    <property type="entry name" value="Mediator hinge subcomplex-like"/>
    <property type="match status" value="1"/>
</dbReference>
<name>A0A7J6N084_PERCH</name>
<dbReference type="GO" id="GO:0016592">
    <property type="term" value="C:mediator complex"/>
    <property type="evidence" value="ECO:0007669"/>
    <property type="project" value="InterPro"/>
</dbReference>
<proteinExistence type="predicted"/>
<comment type="caution">
    <text evidence="6">The sequence shown here is derived from an EMBL/GenBank/DDBJ whole genome shotgun (WGS) entry which is preliminary data.</text>
</comment>
<keyword evidence="2" id="KW-0805">Transcription regulation</keyword>
<evidence type="ECO:0000256" key="2">
    <source>
        <dbReference type="ARBA" id="ARBA00023015"/>
    </source>
</evidence>
<gene>
    <name evidence="6" type="ORF">FOL47_003314</name>
</gene>
<evidence type="ECO:0000256" key="4">
    <source>
        <dbReference type="ARBA" id="ARBA00023242"/>
    </source>
</evidence>
<keyword evidence="7" id="KW-1185">Reference proteome</keyword>
<feature type="coiled-coil region" evidence="5">
    <location>
        <begin position="102"/>
        <end position="140"/>
    </location>
</feature>
<organism evidence="6 7">
    <name type="scientific">Perkinsus chesapeaki</name>
    <name type="common">Clam parasite</name>
    <name type="synonym">Perkinsus andrewsi</name>
    <dbReference type="NCBI Taxonomy" id="330153"/>
    <lineage>
        <taxon>Eukaryota</taxon>
        <taxon>Sar</taxon>
        <taxon>Alveolata</taxon>
        <taxon>Perkinsozoa</taxon>
        <taxon>Perkinsea</taxon>
        <taxon>Perkinsida</taxon>
        <taxon>Perkinsidae</taxon>
        <taxon>Perkinsus</taxon>
    </lineage>
</organism>